<protein>
    <submittedName>
        <fullName evidence="1">Uncharacterized protein</fullName>
    </submittedName>
</protein>
<name>A0A8X6QZB6_NEPPI</name>
<accession>A0A8X6QZB6</accession>
<sequence>MVALWRKAFISSSNKCADLYRISRLSIPQHHIDIVRSLLSVDHRWTVSDLSTELDLSSQT</sequence>
<dbReference type="EMBL" id="BMAW01084668">
    <property type="protein sequence ID" value="GFU39682.1"/>
    <property type="molecule type" value="Genomic_DNA"/>
</dbReference>
<organism evidence="1 2">
    <name type="scientific">Nephila pilipes</name>
    <name type="common">Giant wood spider</name>
    <name type="synonym">Nephila maculata</name>
    <dbReference type="NCBI Taxonomy" id="299642"/>
    <lineage>
        <taxon>Eukaryota</taxon>
        <taxon>Metazoa</taxon>
        <taxon>Ecdysozoa</taxon>
        <taxon>Arthropoda</taxon>
        <taxon>Chelicerata</taxon>
        <taxon>Arachnida</taxon>
        <taxon>Araneae</taxon>
        <taxon>Araneomorphae</taxon>
        <taxon>Entelegynae</taxon>
        <taxon>Araneoidea</taxon>
        <taxon>Nephilidae</taxon>
        <taxon>Nephila</taxon>
    </lineage>
</organism>
<dbReference type="Proteomes" id="UP000887013">
    <property type="component" value="Unassembled WGS sequence"/>
</dbReference>
<evidence type="ECO:0000313" key="2">
    <source>
        <dbReference type="Proteomes" id="UP000887013"/>
    </source>
</evidence>
<evidence type="ECO:0000313" key="1">
    <source>
        <dbReference type="EMBL" id="GFU39682.1"/>
    </source>
</evidence>
<dbReference type="AlphaFoldDB" id="A0A8X6QZB6"/>
<reference evidence="1" key="1">
    <citation type="submission" date="2020-08" db="EMBL/GenBank/DDBJ databases">
        <title>Multicomponent nature underlies the extraordinary mechanical properties of spider dragline silk.</title>
        <authorList>
            <person name="Kono N."/>
            <person name="Nakamura H."/>
            <person name="Mori M."/>
            <person name="Yoshida Y."/>
            <person name="Ohtoshi R."/>
            <person name="Malay A.D."/>
            <person name="Moran D.A.P."/>
            <person name="Tomita M."/>
            <person name="Numata K."/>
            <person name="Arakawa K."/>
        </authorList>
    </citation>
    <scope>NUCLEOTIDE SEQUENCE</scope>
</reference>
<feature type="non-terminal residue" evidence="1">
    <location>
        <position position="60"/>
    </location>
</feature>
<comment type="caution">
    <text evidence="1">The sequence shown here is derived from an EMBL/GenBank/DDBJ whole genome shotgun (WGS) entry which is preliminary data.</text>
</comment>
<proteinExistence type="predicted"/>
<gene>
    <name evidence="1" type="ORF">NPIL_650231</name>
</gene>
<dbReference type="OrthoDB" id="6432475at2759"/>
<keyword evidence="2" id="KW-1185">Reference proteome</keyword>